<dbReference type="InterPro" id="IPR053720">
    <property type="entry name" value="Psm_Assembly_Chaperone"/>
</dbReference>
<evidence type="ECO:0000313" key="2">
    <source>
        <dbReference type="Proteomes" id="UP000326924"/>
    </source>
</evidence>
<dbReference type="InterPro" id="IPR018788">
    <property type="entry name" value="Proteasome_assmbl_chp_3"/>
</dbReference>
<dbReference type="AlphaFoldDB" id="A0A5J5F4J2"/>
<dbReference type="OrthoDB" id="5593278at2759"/>
<organism evidence="1 2">
    <name type="scientific">Sphaerosporella brunnea</name>
    <dbReference type="NCBI Taxonomy" id="1250544"/>
    <lineage>
        <taxon>Eukaryota</taxon>
        <taxon>Fungi</taxon>
        <taxon>Dikarya</taxon>
        <taxon>Ascomycota</taxon>
        <taxon>Pezizomycotina</taxon>
        <taxon>Pezizomycetes</taxon>
        <taxon>Pezizales</taxon>
        <taxon>Pyronemataceae</taxon>
        <taxon>Sphaerosporella</taxon>
    </lineage>
</organism>
<dbReference type="Proteomes" id="UP000326924">
    <property type="component" value="Unassembled WGS sequence"/>
</dbReference>
<sequence>MEFPAGYPATTKRAAGFVNGLPTDAMVLGFADKILITVTQEGRLAQWFHVPLDSAHRVLTEASSVDDEDSLLPLPHLTPRTLLGGTIPEREATGQLLAVQLASIITKKNKDEGRMVVCGLGIHSAELDQQSFLEVVELVGRCL</sequence>
<dbReference type="GO" id="GO:0043248">
    <property type="term" value="P:proteasome assembly"/>
    <property type="evidence" value="ECO:0007669"/>
    <property type="project" value="InterPro"/>
</dbReference>
<name>A0A5J5F4J2_9PEZI</name>
<gene>
    <name evidence="1" type="ORF">FN846DRAFT_897764</name>
</gene>
<accession>A0A5J5F4J2</accession>
<dbReference type="EMBL" id="VXIS01000039">
    <property type="protein sequence ID" value="KAA8911112.1"/>
    <property type="molecule type" value="Genomic_DNA"/>
</dbReference>
<comment type="caution">
    <text evidence="1">The sequence shown here is derived from an EMBL/GenBank/DDBJ whole genome shotgun (WGS) entry which is preliminary data.</text>
</comment>
<dbReference type="Gene3D" id="3.30.230.90">
    <property type="match status" value="1"/>
</dbReference>
<dbReference type="PANTHER" id="PTHR31051:SF1">
    <property type="entry name" value="PROTEASOME ASSEMBLY CHAPERONE 3"/>
    <property type="match status" value="1"/>
</dbReference>
<proteinExistence type="predicted"/>
<keyword evidence="2" id="KW-1185">Reference proteome</keyword>
<dbReference type="PANTHER" id="PTHR31051">
    <property type="entry name" value="PROTEASOME ASSEMBLY CHAPERONE 3"/>
    <property type="match status" value="1"/>
</dbReference>
<reference evidence="1 2" key="1">
    <citation type="submission" date="2019-09" db="EMBL/GenBank/DDBJ databases">
        <title>Draft genome of the ectomycorrhizal ascomycete Sphaerosporella brunnea.</title>
        <authorList>
            <consortium name="DOE Joint Genome Institute"/>
            <person name="Benucci G.M."/>
            <person name="Marozzi G."/>
            <person name="Antonielli L."/>
            <person name="Sanchez S."/>
            <person name="Marco P."/>
            <person name="Wang X."/>
            <person name="Falini L.B."/>
            <person name="Barry K."/>
            <person name="Haridas S."/>
            <person name="Lipzen A."/>
            <person name="Labutti K."/>
            <person name="Grigoriev I.V."/>
            <person name="Murat C."/>
            <person name="Martin F."/>
            <person name="Albertini E."/>
            <person name="Donnini D."/>
            <person name="Bonito G."/>
        </authorList>
    </citation>
    <scope>NUCLEOTIDE SEQUENCE [LARGE SCALE GENOMIC DNA]</scope>
    <source>
        <strain evidence="1 2">Sb_GMNB300</strain>
    </source>
</reference>
<dbReference type="InParanoid" id="A0A5J5F4J2"/>
<evidence type="ECO:0000313" key="1">
    <source>
        <dbReference type="EMBL" id="KAA8911112.1"/>
    </source>
</evidence>
<evidence type="ECO:0008006" key="3">
    <source>
        <dbReference type="Google" id="ProtNLM"/>
    </source>
</evidence>
<protein>
    <recommendedName>
        <fullName evidence="3">Proteasome assembly chaperone 3</fullName>
    </recommendedName>
</protein>